<comment type="caution">
    <text evidence="2">The sequence shown here is derived from an EMBL/GenBank/DDBJ whole genome shotgun (WGS) entry which is preliminary data.</text>
</comment>
<reference evidence="2" key="1">
    <citation type="journal article" date="2020" name="Phytopathology">
        <title>Genome Sequence Resources of Colletotrichum truncatum, C. plurivorum, C. musicola, and C. sojae: Four Species Pathogenic to Soybean (Glycine max).</title>
        <authorList>
            <person name="Rogerio F."/>
            <person name="Boufleur T.R."/>
            <person name="Ciampi-Guillardi M."/>
            <person name="Sukno S.A."/>
            <person name="Thon M.R."/>
            <person name="Massola Junior N.S."/>
            <person name="Baroncelli R."/>
        </authorList>
    </citation>
    <scope>NUCLEOTIDE SEQUENCE</scope>
    <source>
        <strain evidence="2">LFN0074</strain>
    </source>
</reference>
<feature type="region of interest" description="Disordered" evidence="1">
    <location>
        <begin position="1"/>
        <end position="44"/>
    </location>
</feature>
<feature type="compositionally biased region" description="Polar residues" evidence="1">
    <location>
        <begin position="18"/>
        <end position="28"/>
    </location>
</feature>
<protein>
    <submittedName>
        <fullName evidence="2">Uncharacterized protein</fullName>
    </submittedName>
</protein>
<evidence type="ECO:0000313" key="3">
    <source>
        <dbReference type="Proteomes" id="UP000639643"/>
    </source>
</evidence>
<feature type="compositionally biased region" description="Basic and acidic residues" evidence="1">
    <location>
        <begin position="32"/>
        <end position="44"/>
    </location>
</feature>
<keyword evidence="3" id="KW-1185">Reference proteome</keyword>
<dbReference type="AlphaFoldDB" id="A0A8H6KJ56"/>
<gene>
    <name evidence="2" type="ORF">CMUS01_07087</name>
</gene>
<organism evidence="2 3">
    <name type="scientific">Colletotrichum musicola</name>
    <dbReference type="NCBI Taxonomy" id="2175873"/>
    <lineage>
        <taxon>Eukaryota</taxon>
        <taxon>Fungi</taxon>
        <taxon>Dikarya</taxon>
        <taxon>Ascomycota</taxon>
        <taxon>Pezizomycotina</taxon>
        <taxon>Sordariomycetes</taxon>
        <taxon>Hypocreomycetidae</taxon>
        <taxon>Glomerellales</taxon>
        <taxon>Glomerellaceae</taxon>
        <taxon>Colletotrichum</taxon>
        <taxon>Colletotrichum orchidearum species complex</taxon>
    </lineage>
</organism>
<dbReference type="Proteomes" id="UP000639643">
    <property type="component" value="Unassembled WGS sequence"/>
</dbReference>
<dbReference type="EMBL" id="WIGM01000246">
    <property type="protein sequence ID" value="KAF6832056.1"/>
    <property type="molecule type" value="Genomic_DNA"/>
</dbReference>
<feature type="compositionally biased region" description="Pro residues" evidence="1">
    <location>
        <begin position="1"/>
        <end position="12"/>
    </location>
</feature>
<sequence length="270" mass="29527">MPPSPPSTPPSPRASTEKCIQSAQSWRGQQKRGSERIEYSASHHDSSKQLYAETTAMMNRLGIARCLRLVKHHGVSGATKNKVAAVGISGSSVGCDAVRWAGAPLNLRRVFYIDATCWNTYIALAPDFRFGKNDERRDDSAQHAECSKHHPPWPRSTYLGKTISTPDDNSPCIHIPLGRVGLDWAENDGYSRSSVSSPHHETWLGSRPSSSSTKTTLVDVPHIPAMGHSPRGIHEAPTGFHIVVMPLSPSAKHLEDWTILGAFNLSPDPE</sequence>
<evidence type="ECO:0000313" key="2">
    <source>
        <dbReference type="EMBL" id="KAF6832056.1"/>
    </source>
</evidence>
<evidence type="ECO:0000256" key="1">
    <source>
        <dbReference type="SAM" id="MobiDB-lite"/>
    </source>
</evidence>
<feature type="region of interest" description="Disordered" evidence="1">
    <location>
        <begin position="193"/>
        <end position="215"/>
    </location>
</feature>
<accession>A0A8H6KJ56</accession>
<proteinExistence type="predicted"/>
<name>A0A8H6KJ56_9PEZI</name>